<keyword evidence="1" id="KW-0560">Oxidoreductase</keyword>
<dbReference type="Gene3D" id="3.40.50.720">
    <property type="entry name" value="NAD(P)-binding Rossmann-like Domain"/>
    <property type="match status" value="1"/>
</dbReference>
<dbReference type="InterPro" id="IPR029154">
    <property type="entry name" value="HIBADH-like_NADP-bd"/>
</dbReference>
<dbReference type="SUPFAM" id="SSF51735">
    <property type="entry name" value="NAD(P)-binding Rossmann-fold domains"/>
    <property type="match status" value="1"/>
</dbReference>
<dbReference type="InterPro" id="IPR051265">
    <property type="entry name" value="HIBADH-related_NP60_sf"/>
</dbReference>
<keyword evidence="7" id="KW-1185">Reference proteome</keyword>
<dbReference type="InterPro" id="IPR036291">
    <property type="entry name" value="NAD(P)-bd_dom_sf"/>
</dbReference>
<dbReference type="GO" id="GO:0016491">
    <property type="term" value="F:oxidoreductase activity"/>
    <property type="evidence" value="ECO:0007669"/>
    <property type="project" value="UniProtKB-KW"/>
</dbReference>
<feature type="active site" evidence="3">
    <location>
        <position position="170"/>
    </location>
</feature>
<dbReference type="Gene3D" id="1.10.1040.10">
    <property type="entry name" value="N-(1-d-carboxylethyl)-l-norvaline Dehydrogenase, domain 2"/>
    <property type="match status" value="1"/>
</dbReference>
<evidence type="ECO:0000259" key="4">
    <source>
        <dbReference type="Pfam" id="PF03446"/>
    </source>
</evidence>
<sequence length="294" mass="30316">MAIGFLGIGTMGLPMANRLLSAGVPLRIWNRTAGRCAPLVARGAIEAPSVDALFEACEVVMVMLLNQEAVDAALGRGLPAFGRRARDRTVVMLGTTSAGYSAGLAADIHRQGGRYVEAPVSGSRGPAEEGALIGMLAGDSPVVDAVEPLLRPFCRQMVRCGSVPSALRLKLAVNHYLIVLVAALAEATKAAAASGVDLGVFREVLDAGPMSSAVSRAKLHKLATGDFAPQAAIGDVAKIAQLVQRQAHDAGADASLIDATTQLFAAARARGLSGLDMVAVLEDGAMERVSPETL</sequence>
<name>A0A7G9QRT3_9GAMM</name>
<dbReference type="PANTHER" id="PTHR43580:SF2">
    <property type="entry name" value="CYTOKINE-LIKE NUCLEAR FACTOR N-PAC"/>
    <property type="match status" value="1"/>
</dbReference>
<dbReference type="GO" id="GO:0051287">
    <property type="term" value="F:NAD binding"/>
    <property type="evidence" value="ECO:0007669"/>
    <property type="project" value="InterPro"/>
</dbReference>
<dbReference type="InterPro" id="IPR006115">
    <property type="entry name" value="6PGDH_NADP-bd"/>
</dbReference>
<evidence type="ECO:0000256" key="3">
    <source>
        <dbReference type="PIRSR" id="PIRSR000103-1"/>
    </source>
</evidence>
<dbReference type="KEGG" id="tbv:H9L17_12815"/>
<dbReference type="InterPro" id="IPR013328">
    <property type="entry name" value="6PGD_dom2"/>
</dbReference>
<dbReference type="PANTHER" id="PTHR43580">
    <property type="entry name" value="OXIDOREDUCTASE GLYR1-RELATED"/>
    <property type="match status" value="1"/>
</dbReference>
<reference evidence="6 7" key="1">
    <citation type="submission" date="2020-08" db="EMBL/GenBank/DDBJ databases">
        <title>Genome sequence of Thermomonas brevis KACC 16975T.</title>
        <authorList>
            <person name="Hyun D.-W."/>
            <person name="Bae J.-W."/>
        </authorList>
    </citation>
    <scope>NUCLEOTIDE SEQUENCE [LARGE SCALE GENOMIC DNA]</scope>
    <source>
        <strain evidence="6 7">KACC 16975</strain>
    </source>
</reference>
<evidence type="ECO:0000256" key="1">
    <source>
        <dbReference type="ARBA" id="ARBA00023002"/>
    </source>
</evidence>
<dbReference type="EMBL" id="CP060711">
    <property type="protein sequence ID" value="QNN46058.1"/>
    <property type="molecule type" value="Genomic_DNA"/>
</dbReference>
<accession>A0A7G9QRT3</accession>
<evidence type="ECO:0000259" key="5">
    <source>
        <dbReference type="Pfam" id="PF14833"/>
    </source>
</evidence>
<evidence type="ECO:0000256" key="2">
    <source>
        <dbReference type="ARBA" id="ARBA00023027"/>
    </source>
</evidence>
<gene>
    <name evidence="6" type="ORF">H9L17_12815</name>
</gene>
<feature type="domain" description="6-phosphogluconate dehydrogenase NADP-binding" evidence="4">
    <location>
        <begin position="3"/>
        <end position="158"/>
    </location>
</feature>
<evidence type="ECO:0000313" key="6">
    <source>
        <dbReference type="EMBL" id="QNN46058.1"/>
    </source>
</evidence>
<dbReference type="InterPro" id="IPR015815">
    <property type="entry name" value="HIBADH-related"/>
</dbReference>
<dbReference type="PIRSF" id="PIRSF000103">
    <property type="entry name" value="HIBADH"/>
    <property type="match status" value="1"/>
</dbReference>
<dbReference type="RefSeq" id="WP_187569820.1">
    <property type="nucleotide sequence ID" value="NZ_CP060711.1"/>
</dbReference>
<protein>
    <submittedName>
        <fullName evidence="6">NAD(P)-dependent oxidoreductase</fullName>
    </submittedName>
</protein>
<organism evidence="6 7">
    <name type="scientific">Thermomonas brevis</name>
    <dbReference type="NCBI Taxonomy" id="215691"/>
    <lineage>
        <taxon>Bacteria</taxon>
        <taxon>Pseudomonadati</taxon>
        <taxon>Pseudomonadota</taxon>
        <taxon>Gammaproteobacteria</taxon>
        <taxon>Lysobacterales</taxon>
        <taxon>Lysobacteraceae</taxon>
        <taxon>Thermomonas</taxon>
    </lineage>
</organism>
<dbReference type="Pfam" id="PF14833">
    <property type="entry name" value="NAD_binding_11"/>
    <property type="match status" value="1"/>
</dbReference>
<dbReference type="Proteomes" id="UP000515977">
    <property type="component" value="Chromosome"/>
</dbReference>
<dbReference type="GO" id="GO:0050661">
    <property type="term" value="F:NADP binding"/>
    <property type="evidence" value="ECO:0007669"/>
    <property type="project" value="InterPro"/>
</dbReference>
<dbReference type="InterPro" id="IPR008927">
    <property type="entry name" value="6-PGluconate_DH-like_C_sf"/>
</dbReference>
<dbReference type="Pfam" id="PF03446">
    <property type="entry name" value="NAD_binding_2"/>
    <property type="match status" value="1"/>
</dbReference>
<dbReference type="AlphaFoldDB" id="A0A7G9QRT3"/>
<proteinExistence type="predicted"/>
<feature type="domain" description="3-hydroxyisobutyrate dehydrogenase-like NAD-binding" evidence="5">
    <location>
        <begin position="169"/>
        <end position="281"/>
    </location>
</feature>
<keyword evidence="2" id="KW-0520">NAD</keyword>
<dbReference type="SUPFAM" id="SSF48179">
    <property type="entry name" value="6-phosphogluconate dehydrogenase C-terminal domain-like"/>
    <property type="match status" value="1"/>
</dbReference>
<evidence type="ECO:0000313" key="7">
    <source>
        <dbReference type="Proteomes" id="UP000515977"/>
    </source>
</evidence>